<evidence type="ECO:0000256" key="12">
    <source>
        <dbReference type="ARBA" id="ARBA00044632"/>
    </source>
</evidence>
<keyword evidence="8" id="KW-0539">Nucleus</keyword>
<evidence type="ECO:0000313" key="16">
    <source>
        <dbReference type="EMBL" id="GAV52608.1"/>
    </source>
</evidence>
<dbReference type="GO" id="GO:0140078">
    <property type="term" value="F:class I DNA-(apurinic or apyrimidinic site) endonuclease activity"/>
    <property type="evidence" value="ECO:0007669"/>
    <property type="project" value="UniProtKB-EC"/>
</dbReference>
<dbReference type="OrthoDB" id="238681at2759"/>
<organism evidence="16 17">
    <name type="scientific">Zygosaccharomyces rouxii</name>
    <dbReference type="NCBI Taxonomy" id="4956"/>
    <lineage>
        <taxon>Eukaryota</taxon>
        <taxon>Fungi</taxon>
        <taxon>Dikarya</taxon>
        <taxon>Ascomycota</taxon>
        <taxon>Saccharomycotina</taxon>
        <taxon>Saccharomycetes</taxon>
        <taxon>Saccharomycetales</taxon>
        <taxon>Saccharomycetaceae</taxon>
        <taxon>Zygosaccharomyces</taxon>
    </lineage>
</organism>
<keyword evidence="9" id="KW-0511">Multifunctional enzyme</keyword>
<dbReference type="EMBL" id="BDGX01000033">
    <property type="protein sequence ID" value="GAV52608.1"/>
    <property type="molecule type" value="Genomic_DNA"/>
</dbReference>
<dbReference type="PANTHER" id="PTHR10242">
    <property type="entry name" value="8-OXOGUANINE DNA GLYCOSYLASE"/>
    <property type="match status" value="1"/>
</dbReference>
<evidence type="ECO:0000256" key="3">
    <source>
        <dbReference type="ARBA" id="ARBA00012720"/>
    </source>
</evidence>
<dbReference type="InterPro" id="IPR011257">
    <property type="entry name" value="DNA_glycosylase"/>
</dbReference>
<dbReference type="GO" id="GO:0006285">
    <property type="term" value="P:base-excision repair, AP site formation"/>
    <property type="evidence" value="ECO:0007669"/>
    <property type="project" value="TreeGrafter"/>
</dbReference>
<evidence type="ECO:0000259" key="15">
    <source>
        <dbReference type="SMART" id="SM00478"/>
    </source>
</evidence>
<keyword evidence="5" id="KW-0378">Hydrolase</keyword>
<keyword evidence="7" id="KW-0456">Lyase</keyword>
<dbReference type="GO" id="GO:0034039">
    <property type="term" value="F:8-oxo-7,8-dihydroguanine DNA N-glycosylase activity"/>
    <property type="evidence" value="ECO:0007669"/>
    <property type="project" value="TreeGrafter"/>
</dbReference>
<dbReference type="FunFam" id="1.10.340.30:FF:000006">
    <property type="entry name" value="N-glycosylase/DNA lyase isoform X2"/>
    <property type="match status" value="1"/>
</dbReference>
<sequence length="409" mass="47280">MVPTISIFPLSEKRATRLKNSNHAHRDYFIHNIKLKMVLRYGQIVLPKGELCLSNVLQTGQAFRWVLNESEDRYATSMKVGNDNKYSIVVLRQPEDHILEFASLNESCEITKLKDHLIKYFRLDIPLQELHYSDWQKRDSRFEEITPHGMRMLGQEPWETLVSFICSSNNNISRITKMCSNLCVHYGNKIGTMDSLDFYSFPTSDELVKRASETQLREIGFGYRAKFIIETAKKMAQDKRDAGFESDTGFLEDLNSKLTYEQMREHLMSYQGIGPKVADCVCLMGLRMDQVVPVDVHVGRIAKRDYKFQTKKEQLKNLAERYKDLPITRKKINLELDAIRLMFLELWGPRAGWAQGILFTNEVGKTSGATSTGEIKKRKLIKLEETEKKQDGIQENSEKRMVEIKATSS</sequence>
<evidence type="ECO:0000313" key="17">
    <source>
        <dbReference type="Proteomes" id="UP000187013"/>
    </source>
</evidence>
<evidence type="ECO:0000256" key="5">
    <source>
        <dbReference type="ARBA" id="ARBA00022801"/>
    </source>
</evidence>
<name>A0A1Q3AAE2_ZYGRO</name>
<dbReference type="Proteomes" id="UP000187013">
    <property type="component" value="Unassembled WGS sequence"/>
</dbReference>
<evidence type="ECO:0000256" key="14">
    <source>
        <dbReference type="SAM" id="MobiDB-lite"/>
    </source>
</evidence>
<evidence type="ECO:0000256" key="10">
    <source>
        <dbReference type="ARBA" id="ARBA00023295"/>
    </source>
</evidence>
<dbReference type="Pfam" id="PF00730">
    <property type="entry name" value="HhH-GPD"/>
    <property type="match status" value="1"/>
</dbReference>
<evidence type="ECO:0000256" key="8">
    <source>
        <dbReference type="ARBA" id="ARBA00023242"/>
    </source>
</evidence>
<evidence type="ECO:0000256" key="7">
    <source>
        <dbReference type="ARBA" id="ARBA00023239"/>
    </source>
</evidence>
<dbReference type="EC" id="4.2.99.18" evidence="3"/>
<comment type="similarity">
    <text evidence="2">Belongs to the type-1 OGG1 family.</text>
</comment>
<dbReference type="CDD" id="cd00056">
    <property type="entry name" value="ENDO3c"/>
    <property type="match status" value="1"/>
</dbReference>
<dbReference type="InterPro" id="IPR012904">
    <property type="entry name" value="OGG_N"/>
</dbReference>
<comment type="subcellular location">
    <subcellularLocation>
        <location evidence="1">Nucleus</location>
    </subcellularLocation>
</comment>
<evidence type="ECO:0000256" key="9">
    <source>
        <dbReference type="ARBA" id="ARBA00023268"/>
    </source>
</evidence>
<dbReference type="GO" id="GO:0005634">
    <property type="term" value="C:nucleus"/>
    <property type="evidence" value="ECO:0007669"/>
    <property type="project" value="UniProtKB-SubCell"/>
</dbReference>
<evidence type="ECO:0000256" key="2">
    <source>
        <dbReference type="ARBA" id="ARBA00010679"/>
    </source>
</evidence>
<dbReference type="GO" id="GO:0003684">
    <property type="term" value="F:damaged DNA binding"/>
    <property type="evidence" value="ECO:0007669"/>
    <property type="project" value="InterPro"/>
</dbReference>
<keyword evidence="10" id="KW-0326">Glycosidase</keyword>
<dbReference type="InterPro" id="IPR052054">
    <property type="entry name" value="Oxidative_DNA_repair_enzyme"/>
</dbReference>
<evidence type="ECO:0000256" key="4">
    <source>
        <dbReference type="ARBA" id="ARBA00022763"/>
    </source>
</evidence>
<dbReference type="Pfam" id="PF07934">
    <property type="entry name" value="OGG_N"/>
    <property type="match status" value="1"/>
</dbReference>
<dbReference type="InterPro" id="IPR023170">
    <property type="entry name" value="HhH_base_excis_C"/>
</dbReference>
<dbReference type="GO" id="GO:0006289">
    <property type="term" value="P:nucleotide-excision repair"/>
    <property type="evidence" value="ECO:0007669"/>
    <property type="project" value="InterPro"/>
</dbReference>
<accession>A0A1Q3AAE2</accession>
<dbReference type="SUPFAM" id="SSF55945">
    <property type="entry name" value="TATA-box binding protein-like"/>
    <property type="match status" value="1"/>
</dbReference>
<dbReference type="Gene3D" id="1.10.340.30">
    <property type="entry name" value="Hypothetical protein, domain 2"/>
    <property type="match status" value="1"/>
</dbReference>
<dbReference type="Gene3D" id="1.10.1670.10">
    <property type="entry name" value="Helix-hairpin-Helix base-excision DNA repair enzymes (C-terminal)"/>
    <property type="match status" value="1"/>
</dbReference>
<comment type="catalytic activity">
    <reaction evidence="12">
        <text>2'-deoxyribonucleotide-(2'-deoxyribose 5'-phosphate)-2'-deoxyribonucleotide-DNA = a 3'-end 2'-deoxyribonucleotide-(2,3-dehydro-2,3-deoxyribose 5'-phosphate)-DNA + a 5'-end 5'-phospho-2'-deoxyribonucleoside-DNA + H(+)</text>
        <dbReference type="Rhea" id="RHEA:66592"/>
        <dbReference type="Rhea" id="RHEA-COMP:13180"/>
        <dbReference type="Rhea" id="RHEA-COMP:16897"/>
        <dbReference type="Rhea" id="RHEA-COMP:17067"/>
        <dbReference type="ChEBI" id="CHEBI:15378"/>
        <dbReference type="ChEBI" id="CHEBI:136412"/>
        <dbReference type="ChEBI" id="CHEBI:157695"/>
        <dbReference type="ChEBI" id="CHEBI:167181"/>
        <dbReference type="EC" id="4.2.99.18"/>
    </reaction>
</comment>
<keyword evidence="6" id="KW-0234">DNA repair</keyword>
<dbReference type="AlphaFoldDB" id="A0A1Q3AAE2"/>
<feature type="compositionally biased region" description="Basic and acidic residues" evidence="14">
    <location>
        <begin position="387"/>
        <end position="403"/>
    </location>
</feature>
<comment type="caution">
    <text evidence="16">The sequence shown here is derived from an EMBL/GenBank/DDBJ whole genome shotgun (WGS) entry which is preliminary data.</text>
</comment>
<dbReference type="InterPro" id="IPR003265">
    <property type="entry name" value="HhH-GPD_domain"/>
</dbReference>
<dbReference type="PANTHER" id="PTHR10242:SF2">
    <property type="entry name" value="N-GLYCOSYLASE_DNA LYASE"/>
    <property type="match status" value="1"/>
</dbReference>
<comment type="function">
    <text evidence="11">DNA repair enzyme that incises DNA at 8-oxoG residues. Excises 7,8-dihydro-8-oxoguanine and 2,6-diamino-4-hydroxy-5-N-methylformamidopyrimidine (FAPY) from damaged DNA. Has a beta-lyase activity that nicks DNA 3' to the lesion.</text>
</comment>
<proteinExistence type="inferred from homology"/>
<dbReference type="Gene3D" id="3.30.310.40">
    <property type="match status" value="1"/>
</dbReference>
<evidence type="ECO:0000256" key="13">
    <source>
        <dbReference type="ARBA" id="ARBA00073127"/>
    </source>
</evidence>
<reference evidence="16 17" key="1">
    <citation type="submission" date="2016-08" db="EMBL/GenBank/DDBJ databases">
        <title>Draft genome sequence of allopolyploid Zygosaccharomyces rouxii.</title>
        <authorList>
            <person name="Watanabe J."/>
            <person name="Uehara K."/>
            <person name="Mogi Y."/>
            <person name="Tsukioka Y."/>
        </authorList>
    </citation>
    <scope>NUCLEOTIDE SEQUENCE [LARGE SCALE GENOMIC DNA]</scope>
    <source>
        <strain evidence="16 17">NBRC 110957</strain>
    </source>
</reference>
<protein>
    <recommendedName>
        <fullName evidence="13">N-glycosylase/DNA lyase</fullName>
        <ecNumber evidence="3">4.2.99.18</ecNumber>
    </recommendedName>
</protein>
<dbReference type="SUPFAM" id="SSF48150">
    <property type="entry name" value="DNA-glycosylase"/>
    <property type="match status" value="1"/>
</dbReference>
<evidence type="ECO:0000256" key="1">
    <source>
        <dbReference type="ARBA" id="ARBA00004123"/>
    </source>
</evidence>
<gene>
    <name evidence="16" type="ORF">ZYGR_0AG05990</name>
</gene>
<dbReference type="SMART" id="SM00478">
    <property type="entry name" value="ENDO3c"/>
    <property type="match status" value="1"/>
</dbReference>
<evidence type="ECO:0000256" key="6">
    <source>
        <dbReference type="ARBA" id="ARBA00023204"/>
    </source>
</evidence>
<keyword evidence="4" id="KW-0227">DNA damage</keyword>
<evidence type="ECO:0000256" key="11">
    <source>
        <dbReference type="ARBA" id="ARBA00025652"/>
    </source>
</evidence>
<feature type="domain" description="HhH-GPD" evidence="15">
    <location>
        <begin position="166"/>
        <end position="341"/>
    </location>
</feature>
<feature type="region of interest" description="Disordered" evidence="14">
    <location>
        <begin position="387"/>
        <end position="409"/>
    </location>
</feature>